<feature type="non-terminal residue" evidence="2">
    <location>
        <position position="1"/>
    </location>
</feature>
<protein>
    <submittedName>
        <fullName evidence="2">Uncharacterized protein</fullName>
    </submittedName>
</protein>
<dbReference type="Proteomes" id="UP000266841">
    <property type="component" value="Unassembled WGS sequence"/>
</dbReference>
<feature type="compositionally biased region" description="Low complexity" evidence="1">
    <location>
        <begin position="1"/>
        <end position="19"/>
    </location>
</feature>
<feature type="region of interest" description="Disordered" evidence="1">
    <location>
        <begin position="1"/>
        <end position="34"/>
    </location>
</feature>
<keyword evidence="3" id="KW-1185">Reference proteome</keyword>
<reference evidence="2 3" key="1">
    <citation type="journal article" date="2012" name="Genome Biol.">
        <title>Genome and low-iron response of an oceanic diatom adapted to chronic iron limitation.</title>
        <authorList>
            <person name="Lommer M."/>
            <person name="Specht M."/>
            <person name="Roy A.S."/>
            <person name="Kraemer L."/>
            <person name="Andreson R."/>
            <person name="Gutowska M.A."/>
            <person name="Wolf J."/>
            <person name="Bergner S.V."/>
            <person name="Schilhabel M.B."/>
            <person name="Klostermeier U.C."/>
            <person name="Beiko R.G."/>
            <person name="Rosenstiel P."/>
            <person name="Hippler M."/>
            <person name="Laroche J."/>
        </authorList>
    </citation>
    <scope>NUCLEOTIDE SEQUENCE [LARGE SCALE GENOMIC DNA]</scope>
    <source>
        <strain evidence="2 3">CCMP1005</strain>
    </source>
</reference>
<evidence type="ECO:0000256" key="1">
    <source>
        <dbReference type="SAM" id="MobiDB-lite"/>
    </source>
</evidence>
<evidence type="ECO:0000313" key="2">
    <source>
        <dbReference type="EMBL" id="EJK56471.1"/>
    </source>
</evidence>
<accession>K0S6D5</accession>
<proteinExistence type="predicted"/>
<evidence type="ECO:0000313" key="3">
    <source>
        <dbReference type="Proteomes" id="UP000266841"/>
    </source>
</evidence>
<dbReference type="AlphaFoldDB" id="K0S6D5"/>
<gene>
    <name evidence="2" type="ORF">THAOC_23634</name>
</gene>
<sequence>GGCRGAAAVGTGAKTTQKGEVSAWNTKPASERGHSSYEAIDGSDVLGWRTMFVGAGEDVVGRRDNCTWCDRLALNYHAAMHSSHTESHACLGADWASTFAIVDSWSPFKGSAGNRYYGVISSSIWDPRETVALASPRRAERNTATSLDVKLIGWARTGSAEGRRTGRGCVGCLGRVAAPSGWARSVSLWAGTARFRSLGSEAHDAG</sequence>
<name>K0S6D5_THAOC</name>
<organism evidence="2 3">
    <name type="scientific">Thalassiosira oceanica</name>
    <name type="common">Marine diatom</name>
    <dbReference type="NCBI Taxonomy" id="159749"/>
    <lineage>
        <taxon>Eukaryota</taxon>
        <taxon>Sar</taxon>
        <taxon>Stramenopiles</taxon>
        <taxon>Ochrophyta</taxon>
        <taxon>Bacillariophyta</taxon>
        <taxon>Coscinodiscophyceae</taxon>
        <taxon>Thalassiosirophycidae</taxon>
        <taxon>Thalassiosirales</taxon>
        <taxon>Thalassiosiraceae</taxon>
        <taxon>Thalassiosira</taxon>
    </lineage>
</organism>
<comment type="caution">
    <text evidence="2">The sequence shown here is derived from an EMBL/GenBank/DDBJ whole genome shotgun (WGS) entry which is preliminary data.</text>
</comment>
<dbReference type="EMBL" id="AGNL01031319">
    <property type="protein sequence ID" value="EJK56471.1"/>
    <property type="molecule type" value="Genomic_DNA"/>
</dbReference>